<keyword evidence="2" id="KW-0472">Membrane</keyword>
<keyword evidence="2" id="KW-1133">Transmembrane helix</keyword>
<name>A0A1I0Z0U4_9PSEU</name>
<reference evidence="4" key="1">
    <citation type="submission" date="2016-10" db="EMBL/GenBank/DDBJ databases">
        <authorList>
            <person name="Varghese N."/>
            <person name="Submissions S."/>
        </authorList>
    </citation>
    <scope>NUCLEOTIDE SEQUENCE [LARGE SCALE GENOMIC DNA]</scope>
    <source>
        <strain evidence="4">CGMCC 4.3568</strain>
    </source>
</reference>
<keyword evidence="2" id="KW-0812">Transmembrane</keyword>
<evidence type="ECO:0000256" key="1">
    <source>
        <dbReference type="SAM" id="MobiDB-lite"/>
    </source>
</evidence>
<dbReference type="RefSeq" id="WP_091672758.1">
    <property type="nucleotide sequence ID" value="NZ_FOKG01000006.1"/>
</dbReference>
<dbReference type="EMBL" id="FOKG01000006">
    <property type="protein sequence ID" value="SFB19032.1"/>
    <property type="molecule type" value="Genomic_DNA"/>
</dbReference>
<proteinExistence type="predicted"/>
<feature type="region of interest" description="Disordered" evidence="1">
    <location>
        <begin position="55"/>
        <end position="129"/>
    </location>
</feature>
<feature type="compositionally biased region" description="Polar residues" evidence="1">
    <location>
        <begin position="88"/>
        <end position="97"/>
    </location>
</feature>
<feature type="transmembrane region" description="Helical" evidence="2">
    <location>
        <begin position="7"/>
        <end position="26"/>
    </location>
</feature>
<protein>
    <submittedName>
        <fullName evidence="3">Uncharacterized protein</fullName>
    </submittedName>
</protein>
<evidence type="ECO:0000313" key="4">
    <source>
        <dbReference type="Proteomes" id="UP000243799"/>
    </source>
</evidence>
<feature type="transmembrane region" description="Helical" evidence="2">
    <location>
        <begin position="32"/>
        <end position="51"/>
    </location>
</feature>
<organism evidence="3 4">
    <name type="scientific">Amycolatopsis marina</name>
    <dbReference type="NCBI Taxonomy" id="490629"/>
    <lineage>
        <taxon>Bacteria</taxon>
        <taxon>Bacillati</taxon>
        <taxon>Actinomycetota</taxon>
        <taxon>Actinomycetes</taxon>
        <taxon>Pseudonocardiales</taxon>
        <taxon>Pseudonocardiaceae</taxon>
        <taxon>Amycolatopsis</taxon>
    </lineage>
</organism>
<dbReference type="AlphaFoldDB" id="A0A1I0Z0U4"/>
<evidence type="ECO:0000313" key="3">
    <source>
        <dbReference type="EMBL" id="SFB19032.1"/>
    </source>
</evidence>
<accession>A0A1I0Z0U4</accession>
<sequence>MTRTRRNSWAVAVGVLAGAGLVAVGIGVDVLWLVWLGVALALLALCLWPVLSARSGREEPEADPGLEEPSRSPRAVGGEAAPEDADQHSTTAPSANATFVGRVSGADTGAEEVTGAERRSWDRRKRPRS</sequence>
<keyword evidence="4" id="KW-1185">Reference proteome</keyword>
<gene>
    <name evidence="3" type="ORF">SAMN05216266_10610</name>
</gene>
<dbReference type="OrthoDB" id="3701197at2"/>
<dbReference type="Proteomes" id="UP000243799">
    <property type="component" value="Unassembled WGS sequence"/>
</dbReference>
<evidence type="ECO:0000256" key="2">
    <source>
        <dbReference type="SAM" id="Phobius"/>
    </source>
</evidence>